<keyword evidence="2" id="KW-0540">Nuclease</keyword>
<dbReference type="InterPro" id="IPR008538">
    <property type="entry name" value="Uma2"/>
</dbReference>
<dbReference type="InterPro" id="IPR011335">
    <property type="entry name" value="Restrct_endonuc-II-like"/>
</dbReference>
<keyword evidence="2" id="KW-0255">Endonuclease</keyword>
<dbReference type="InterPro" id="IPR012296">
    <property type="entry name" value="Nuclease_put_TT1808"/>
</dbReference>
<sequence>MGSAVSETPARLSEDQFLAWAEHRDGRFELIEGVVVTPAGATRDHERVAKRVFVALHARADEAAFDVNKGDFGVRIRPGRGQGTILYSDVVVDRQSGQGSERATPTPVVVVEVLSASTAYDDHGAKFAKYRVRPTLCQYVVFAQTEPKAFAWLKDEAWDWPQAPTVHEGLDAVVPFPAIGAAVSLSEIYRKPGP</sequence>
<dbReference type="Gene3D" id="3.90.1570.10">
    <property type="entry name" value="tt1808, chain A"/>
    <property type="match status" value="1"/>
</dbReference>
<organism evidence="2 3">
    <name type="scientific">Methylobacterium oryzihabitans</name>
    <dbReference type="NCBI Taxonomy" id="2499852"/>
    <lineage>
        <taxon>Bacteria</taxon>
        <taxon>Pseudomonadati</taxon>
        <taxon>Pseudomonadota</taxon>
        <taxon>Alphaproteobacteria</taxon>
        <taxon>Hyphomicrobiales</taxon>
        <taxon>Methylobacteriaceae</taxon>
        <taxon>Methylobacterium</taxon>
    </lineage>
</organism>
<dbReference type="CDD" id="cd06260">
    <property type="entry name" value="DUF820-like"/>
    <property type="match status" value="1"/>
</dbReference>
<evidence type="ECO:0000313" key="2">
    <source>
        <dbReference type="EMBL" id="RVU19020.1"/>
    </source>
</evidence>
<dbReference type="Pfam" id="PF05685">
    <property type="entry name" value="Uma2"/>
    <property type="match status" value="1"/>
</dbReference>
<evidence type="ECO:0000313" key="3">
    <source>
        <dbReference type="Proteomes" id="UP000286997"/>
    </source>
</evidence>
<feature type="domain" description="Putative restriction endonuclease" evidence="1">
    <location>
        <begin position="15"/>
        <end position="175"/>
    </location>
</feature>
<evidence type="ECO:0000259" key="1">
    <source>
        <dbReference type="Pfam" id="PF05685"/>
    </source>
</evidence>
<dbReference type="PANTHER" id="PTHR36558:SF1">
    <property type="entry name" value="RESTRICTION ENDONUCLEASE DOMAIN-CONTAINING PROTEIN-RELATED"/>
    <property type="match status" value="1"/>
</dbReference>
<dbReference type="Proteomes" id="UP000286997">
    <property type="component" value="Unassembled WGS sequence"/>
</dbReference>
<name>A0A437P9R0_9HYPH</name>
<gene>
    <name evidence="2" type="ORF">EOE48_08950</name>
</gene>
<dbReference type="PANTHER" id="PTHR36558">
    <property type="entry name" value="GLR1098 PROTEIN"/>
    <property type="match status" value="1"/>
</dbReference>
<dbReference type="AlphaFoldDB" id="A0A437P9R0"/>
<reference evidence="2 3" key="1">
    <citation type="submission" date="2019-01" db="EMBL/GenBank/DDBJ databases">
        <authorList>
            <person name="Chen W.-M."/>
        </authorList>
    </citation>
    <scope>NUCLEOTIDE SEQUENCE [LARGE SCALE GENOMIC DNA]</scope>
    <source>
        <strain evidence="2 3">TER-1</strain>
    </source>
</reference>
<dbReference type="EMBL" id="SACP01000007">
    <property type="protein sequence ID" value="RVU19020.1"/>
    <property type="molecule type" value="Genomic_DNA"/>
</dbReference>
<dbReference type="GO" id="GO:0004519">
    <property type="term" value="F:endonuclease activity"/>
    <property type="evidence" value="ECO:0007669"/>
    <property type="project" value="UniProtKB-KW"/>
</dbReference>
<dbReference type="OrthoDB" id="155284at2"/>
<accession>A0A437P9R0</accession>
<protein>
    <submittedName>
        <fullName evidence="2">Uma2 family endonuclease</fullName>
    </submittedName>
</protein>
<comment type="caution">
    <text evidence="2">The sequence shown here is derived from an EMBL/GenBank/DDBJ whole genome shotgun (WGS) entry which is preliminary data.</text>
</comment>
<keyword evidence="2" id="KW-0378">Hydrolase</keyword>
<proteinExistence type="predicted"/>
<dbReference type="SUPFAM" id="SSF52980">
    <property type="entry name" value="Restriction endonuclease-like"/>
    <property type="match status" value="1"/>
</dbReference>
<keyword evidence="3" id="KW-1185">Reference proteome</keyword>